<dbReference type="InterPro" id="IPR031259">
    <property type="entry name" value="ILBP"/>
</dbReference>
<comment type="similarity">
    <text evidence="2 6">Belongs to the calycin superfamily. Fatty-acid binding protein (FABP) family.</text>
</comment>
<keyword evidence="4 6" id="KW-0963">Cytoplasm</keyword>
<comment type="domain">
    <text evidence="6">Forms a beta-barrel structure that accommodates hydrophobic ligands in its interior.</text>
</comment>
<dbReference type="CDD" id="cd19444">
    <property type="entry name" value="FABP1"/>
    <property type="match status" value="1"/>
</dbReference>
<evidence type="ECO:0000256" key="1">
    <source>
        <dbReference type="ARBA" id="ARBA00004496"/>
    </source>
</evidence>
<protein>
    <recommendedName>
        <fullName evidence="6">Fatty acid-binding protein, liver</fullName>
        <shortName evidence="6">L-FABP</shortName>
    </recommendedName>
    <alternativeName>
        <fullName evidence="6">Liver-type fatty acid-binding protein</fullName>
    </alternativeName>
</protein>
<reference evidence="7" key="1">
    <citation type="submission" date="2020-08" db="EMBL/GenBank/DDBJ databases">
        <title>Chromosome-level assembly of Southern catfish (Silurus meridionalis) provides insights into visual adaptation to the nocturnal and benthic lifestyles.</title>
        <authorList>
            <person name="Zhang Y."/>
            <person name="Wang D."/>
            <person name="Peng Z."/>
        </authorList>
    </citation>
    <scope>NUCLEOTIDE SEQUENCE</scope>
    <source>
        <strain evidence="7">SWU-2019-XX</strain>
        <tissue evidence="7">Muscle</tissue>
    </source>
</reference>
<dbReference type="AlphaFoldDB" id="A0A8T0AU29"/>
<evidence type="ECO:0000256" key="5">
    <source>
        <dbReference type="ARBA" id="ARBA00023121"/>
    </source>
</evidence>
<dbReference type="InterPro" id="IPR000463">
    <property type="entry name" value="Fatty_acid-bd"/>
</dbReference>
<accession>A0A8T0AU29</accession>
<dbReference type="PANTHER" id="PTHR11955">
    <property type="entry name" value="FATTY ACID BINDING PROTEIN"/>
    <property type="match status" value="1"/>
</dbReference>
<dbReference type="Pfam" id="PF14651">
    <property type="entry name" value="Lipocalin_7"/>
    <property type="match status" value="1"/>
</dbReference>
<dbReference type="SUPFAM" id="SSF50814">
    <property type="entry name" value="Lipocalins"/>
    <property type="match status" value="1"/>
</dbReference>
<keyword evidence="8" id="KW-1185">Reference proteome</keyword>
<keyword evidence="3 6" id="KW-0813">Transport</keyword>
<evidence type="ECO:0000313" key="8">
    <source>
        <dbReference type="Proteomes" id="UP000606274"/>
    </source>
</evidence>
<evidence type="ECO:0000313" key="7">
    <source>
        <dbReference type="EMBL" id="KAF7695229.1"/>
    </source>
</evidence>
<evidence type="ECO:0000256" key="6">
    <source>
        <dbReference type="RuleBase" id="RU369022"/>
    </source>
</evidence>
<comment type="subcellular location">
    <subcellularLocation>
        <location evidence="1 6">Cytoplasm</location>
    </subcellularLocation>
</comment>
<keyword evidence="5 6" id="KW-0446">Lipid-binding</keyword>
<sequence length="128" mass="14106">MSFSGKFQLENQEGFVPFMKAIGLPDDLIEKGKDIKSVSEIEQNGDSFKVTITTGSKVMVHSFTIGQECEVETMTGEKVKATVMKEGNKLKTNLKGIESVTELVDDNTIVHTMTLGSIVFKRTSKRVS</sequence>
<name>A0A8T0AU29_SILME</name>
<dbReference type="FunFam" id="2.40.128.20:FF:000006">
    <property type="entry name" value="Fatty acid-binding protein, liver"/>
    <property type="match status" value="1"/>
</dbReference>
<dbReference type="EMBL" id="JABFDY010000017">
    <property type="protein sequence ID" value="KAF7695229.1"/>
    <property type="molecule type" value="Genomic_DNA"/>
</dbReference>
<dbReference type="PRINTS" id="PR00178">
    <property type="entry name" value="FATTYACIDBP"/>
</dbReference>
<gene>
    <name evidence="7" type="ORF">HF521_006952</name>
</gene>
<evidence type="ECO:0000256" key="4">
    <source>
        <dbReference type="ARBA" id="ARBA00022490"/>
    </source>
</evidence>
<dbReference type="GO" id="GO:0015908">
    <property type="term" value="P:fatty acid transport"/>
    <property type="evidence" value="ECO:0007669"/>
    <property type="project" value="UniProtKB-UniRule"/>
</dbReference>
<comment type="caution">
    <text evidence="7">The sequence shown here is derived from an EMBL/GenBank/DDBJ whole genome shotgun (WGS) entry which is preliminary data.</text>
</comment>
<evidence type="ECO:0000256" key="2">
    <source>
        <dbReference type="ARBA" id="ARBA00008390"/>
    </source>
</evidence>
<dbReference type="Gene3D" id="2.40.128.20">
    <property type="match status" value="1"/>
</dbReference>
<evidence type="ECO:0000256" key="3">
    <source>
        <dbReference type="ARBA" id="ARBA00022448"/>
    </source>
</evidence>
<dbReference type="GO" id="GO:0005737">
    <property type="term" value="C:cytoplasm"/>
    <property type="evidence" value="ECO:0007669"/>
    <property type="project" value="UniProtKB-SubCell"/>
</dbReference>
<comment type="function">
    <text evidence="6">Binds free fatty acids and their coenzyme A derivatives, bilirubin, and some other small molecules in the cytoplasm. Involved in intracellular lipid transport.</text>
</comment>
<dbReference type="OrthoDB" id="9971011at2759"/>
<organism evidence="7 8">
    <name type="scientific">Silurus meridionalis</name>
    <name type="common">Southern catfish</name>
    <name type="synonym">Silurus soldatovi meridionalis</name>
    <dbReference type="NCBI Taxonomy" id="175797"/>
    <lineage>
        <taxon>Eukaryota</taxon>
        <taxon>Metazoa</taxon>
        <taxon>Chordata</taxon>
        <taxon>Craniata</taxon>
        <taxon>Vertebrata</taxon>
        <taxon>Euteleostomi</taxon>
        <taxon>Actinopterygii</taxon>
        <taxon>Neopterygii</taxon>
        <taxon>Teleostei</taxon>
        <taxon>Ostariophysi</taxon>
        <taxon>Siluriformes</taxon>
        <taxon>Siluridae</taxon>
        <taxon>Silurus</taxon>
    </lineage>
</organism>
<dbReference type="Proteomes" id="UP000606274">
    <property type="component" value="Unassembled WGS sequence"/>
</dbReference>
<dbReference type="GO" id="GO:0005504">
    <property type="term" value="F:fatty acid binding"/>
    <property type="evidence" value="ECO:0007669"/>
    <property type="project" value="UniProtKB-UniRule"/>
</dbReference>
<proteinExistence type="inferred from homology"/>
<dbReference type="InterPro" id="IPR012674">
    <property type="entry name" value="Calycin"/>
</dbReference>